<reference evidence="1 2" key="1">
    <citation type="submission" date="2014-03" db="EMBL/GenBank/DDBJ databases">
        <title>Draft genome of the hookworm Oesophagostomum dentatum.</title>
        <authorList>
            <person name="Mitreva M."/>
        </authorList>
    </citation>
    <scope>NUCLEOTIDE SEQUENCE [LARGE SCALE GENOMIC DNA]</scope>
    <source>
        <strain evidence="1 2">OD-Hann</strain>
    </source>
</reference>
<dbReference type="AlphaFoldDB" id="A0A0B1SSX1"/>
<protein>
    <submittedName>
        <fullName evidence="1">Uncharacterized protein</fullName>
    </submittedName>
</protein>
<sequence>MELQKGMSDCYSNRVASFPIETNLELRCLASGSLLLLFSVRNRTASELKGWSLSASFSPTLADDSGVGSFSQCVALGTLVPGEEFPSELFVSQQHLRLPVSVRLHLIKSFNIAGEEKCILIELDREFLSLRDLIYSADSVLQEVSGEERSSVKGNFSLRIPCALVDLLSGCPDDNVPVNVLRILLPRHQFRSLAPGTSSTDAILVVSPFQKHPLHIEVSKEGSYFVVNIILRDGTLRNRVKESLQLHLINSSLRVRKRPVNSVSIVTDGNSVGEIFDNIVSAFS</sequence>
<evidence type="ECO:0000313" key="2">
    <source>
        <dbReference type="Proteomes" id="UP000053660"/>
    </source>
</evidence>
<dbReference type="OrthoDB" id="5844809at2759"/>
<proteinExistence type="predicted"/>
<dbReference type="Proteomes" id="UP000053660">
    <property type="component" value="Unassembled WGS sequence"/>
</dbReference>
<gene>
    <name evidence="1" type="ORF">OESDEN_13644</name>
</gene>
<keyword evidence="2" id="KW-1185">Reference proteome</keyword>
<dbReference type="EMBL" id="KN559904">
    <property type="protein sequence ID" value="KHJ86597.1"/>
    <property type="molecule type" value="Genomic_DNA"/>
</dbReference>
<organism evidence="1 2">
    <name type="scientific">Oesophagostomum dentatum</name>
    <name type="common">Nodular worm</name>
    <dbReference type="NCBI Taxonomy" id="61180"/>
    <lineage>
        <taxon>Eukaryota</taxon>
        <taxon>Metazoa</taxon>
        <taxon>Ecdysozoa</taxon>
        <taxon>Nematoda</taxon>
        <taxon>Chromadorea</taxon>
        <taxon>Rhabditida</taxon>
        <taxon>Rhabditina</taxon>
        <taxon>Rhabditomorpha</taxon>
        <taxon>Strongyloidea</taxon>
        <taxon>Strongylidae</taxon>
        <taxon>Oesophagostomum</taxon>
    </lineage>
</organism>
<name>A0A0B1SSX1_OESDE</name>
<evidence type="ECO:0000313" key="1">
    <source>
        <dbReference type="EMBL" id="KHJ86597.1"/>
    </source>
</evidence>
<accession>A0A0B1SSX1</accession>